<name>A0A1G2CA05_9BACT</name>
<dbReference type="EMBL" id="MHKV01000005">
    <property type="protein sequence ID" value="OGY97619.1"/>
    <property type="molecule type" value="Genomic_DNA"/>
</dbReference>
<evidence type="ECO:0000313" key="8">
    <source>
        <dbReference type="EMBL" id="OGY97619.1"/>
    </source>
</evidence>
<keyword evidence="5 7" id="KW-1133">Transmembrane helix</keyword>
<proteinExistence type="inferred from homology"/>
<evidence type="ECO:0000256" key="2">
    <source>
        <dbReference type="ARBA" id="ARBA00006679"/>
    </source>
</evidence>
<feature type="transmembrane region" description="Helical" evidence="7">
    <location>
        <begin position="130"/>
        <end position="146"/>
    </location>
</feature>
<gene>
    <name evidence="8" type="ORF">A2128_02170</name>
</gene>
<comment type="similarity">
    <text evidence="2">Belongs to the DoxX family.</text>
</comment>
<dbReference type="GO" id="GO:0005886">
    <property type="term" value="C:plasma membrane"/>
    <property type="evidence" value="ECO:0007669"/>
    <property type="project" value="UniProtKB-SubCell"/>
</dbReference>
<dbReference type="InterPro" id="IPR051907">
    <property type="entry name" value="DoxX-like_oxidoreductase"/>
</dbReference>
<feature type="transmembrane region" description="Helical" evidence="7">
    <location>
        <begin position="65"/>
        <end position="84"/>
    </location>
</feature>
<comment type="subcellular location">
    <subcellularLocation>
        <location evidence="1">Cell membrane</location>
        <topology evidence="1">Multi-pass membrane protein</topology>
    </subcellularLocation>
</comment>
<sequence>MTSKRAVDNRLRGGGSIMKLMERYQKITLFALRIALGWLFFYAGISKLFNPAWTAEGYLRGAKTFASFYAWLAQPGILPFIDFVNEWGLTILGISLMLGLFVGISSRLGALLMVLYYFPVLEFPYLDHSFLVDDHIIYALVLLYFASVRAGRMWGLDEWCAKLPLCQQYPALRQFFG</sequence>
<evidence type="ECO:0000256" key="1">
    <source>
        <dbReference type="ARBA" id="ARBA00004651"/>
    </source>
</evidence>
<keyword evidence="6 7" id="KW-0472">Membrane</keyword>
<protein>
    <recommendedName>
        <fullName evidence="10">DoxX subfamily</fullName>
    </recommendedName>
</protein>
<dbReference type="PANTHER" id="PTHR33452:SF1">
    <property type="entry name" value="INNER MEMBRANE PROTEIN YPHA-RELATED"/>
    <property type="match status" value="1"/>
</dbReference>
<evidence type="ECO:0000256" key="3">
    <source>
        <dbReference type="ARBA" id="ARBA00022475"/>
    </source>
</evidence>
<keyword evidence="4 7" id="KW-0812">Transmembrane</keyword>
<evidence type="ECO:0000256" key="4">
    <source>
        <dbReference type="ARBA" id="ARBA00022692"/>
    </source>
</evidence>
<feature type="transmembrane region" description="Helical" evidence="7">
    <location>
        <begin position="96"/>
        <end position="118"/>
    </location>
</feature>
<dbReference type="PANTHER" id="PTHR33452">
    <property type="entry name" value="OXIDOREDUCTASE CATD-RELATED"/>
    <property type="match status" value="1"/>
</dbReference>
<evidence type="ECO:0000256" key="7">
    <source>
        <dbReference type="SAM" id="Phobius"/>
    </source>
</evidence>
<evidence type="ECO:0008006" key="10">
    <source>
        <dbReference type="Google" id="ProtNLM"/>
    </source>
</evidence>
<evidence type="ECO:0000256" key="6">
    <source>
        <dbReference type="ARBA" id="ARBA00023136"/>
    </source>
</evidence>
<keyword evidence="3" id="KW-1003">Cell membrane</keyword>
<evidence type="ECO:0000313" key="9">
    <source>
        <dbReference type="Proteomes" id="UP000176349"/>
    </source>
</evidence>
<dbReference type="Proteomes" id="UP000176349">
    <property type="component" value="Unassembled WGS sequence"/>
</dbReference>
<accession>A0A1G2CA05</accession>
<feature type="transmembrane region" description="Helical" evidence="7">
    <location>
        <begin position="27"/>
        <end position="45"/>
    </location>
</feature>
<reference evidence="8 9" key="1">
    <citation type="journal article" date="2016" name="Nat. Commun.">
        <title>Thousands of microbial genomes shed light on interconnected biogeochemical processes in an aquifer system.</title>
        <authorList>
            <person name="Anantharaman K."/>
            <person name="Brown C.T."/>
            <person name="Hug L.A."/>
            <person name="Sharon I."/>
            <person name="Castelle C.J."/>
            <person name="Probst A.J."/>
            <person name="Thomas B.C."/>
            <person name="Singh A."/>
            <person name="Wilkins M.J."/>
            <person name="Karaoz U."/>
            <person name="Brodie E.L."/>
            <person name="Williams K.H."/>
            <person name="Hubbard S.S."/>
            <person name="Banfield J.F."/>
        </authorList>
    </citation>
    <scope>NUCLEOTIDE SEQUENCE [LARGE SCALE GENOMIC DNA]</scope>
</reference>
<dbReference type="InterPro" id="IPR032808">
    <property type="entry name" value="DoxX"/>
</dbReference>
<dbReference type="Pfam" id="PF07681">
    <property type="entry name" value="DoxX"/>
    <property type="match status" value="1"/>
</dbReference>
<organism evidence="8 9">
    <name type="scientific">Candidatus Liptonbacteria bacterium GWC1_60_9</name>
    <dbReference type="NCBI Taxonomy" id="1798645"/>
    <lineage>
        <taxon>Bacteria</taxon>
        <taxon>Candidatus Liptoniibacteriota</taxon>
    </lineage>
</organism>
<evidence type="ECO:0000256" key="5">
    <source>
        <dbReference type="ARBA" id="ARBA00022989"/>
    </source>
</evidence>
<dbReference type="AlphaFoldDB" id="A0A1G2CA05"/>
<comment type="caution">
    <text evidence="8">The sequence shown here is derived from an EMBL/GenBank/DDBJ whole genome shotgun (WGS) entry which is preliminary data.</text>
</comment>